<keyword evidence="3" id="KW-0927">Auxin signaling pathway</keyword>
<accession>A0A4V4HA34</accession>
<dbReference type="Gene3D" id="3.10.20.90">
    <property type="entry name" value="Phosphatidylinositol 3-kinase Catalytic Subunit, Chain A, domain 1"/>
    <property type="match status" value="1"/>
</dbReference>
<reference evidence="6 7" key="1">
    <citation type="journal article" date="2019" name="Nat. Plants">
        <title>Genome sequencing of Musa balbisiana reveals subgenome evolution and function divergence in polyploid bananas.</title>
        <authorList>
            <person name="Yao X."/>
        </authorList>
    </citation>
    <scope>NUCLEOTIDE SEQUENCE [LARGE SCALE GENOMIC DNA]</scope>
    <source>
        <strain evidence="7">cv. DH-PKW</strain>
        <tissue evidence="6">Leaves</tissue>
    </source>
</reference>
<evidence type="ECO:0000259" key="5">
    <source>
        <dbReference type="Pfam" id="PF02309"/>
    </source>
</evidence>
<feature type="compositionally biased region" description="Gly residues" evidence="4">
    <location>
        <begin position="17"/>
        <end position="29"/>
    </location>
</feature>
<comment type="function">
    <text evidence="1 3">Aux/IAA proteins are short-lived transcriptional factors that function as repressors of early auxin response genes at low auxin concentrations.</text>
</comment>
<comment type="subunit">
    <text evidence="2 3">Homodimers and heterodimers.</text>
</comment>
<dbReference type="STRING" id="52838.A0A4V4HA34"/>
<comment type="subcellular location">
    <subcellularLocation>
        <location evidence="3">Nucleus</location>
    </subcellularLocation>
</comment>
<proteinExistence type="inferred from homology"/>
<protein>
    <recommendedName>
        <fullName evidence="3">Auxin-responsive protein</fullName>
    </recommendedName>
</protein>
<feature type="region of interest" description="Disordered" evidence="4">
    <location>
        <begin position="61"/>
        <end position="91"/>
    </location>
</feature>
<dbReference type="Pfam" id="PF02309">
    <property type="entry name" value="AUX_IAA"/>
    <property type="match status" value="1"/>
</dbReference>
<dbReference type="EMBL" id="PYDT01000001">
    <property type="protein sequence ID" value="THU73945.1"/>
    <property type="molecule type" value="Genomic_DNA"/>
</dbReference>
<comment type="similarity">
    <text evidence="3">Belongs to the Aux/IAA family.</text>
</comment>
<keyword evidence="3" id="KW-0678">Repressor</keyword>
<dbReference type="PANTHER" id="PTHR31734:SF103">
    <property type="entry name" value="AUXIN-RESPONSIVE PROTEIN IAA16"/>
    <property type="match status" value="1"/>
</dbReference>
<dbReference type="GO" id="GO:0005634">
    <property type="term" value="C:nucleus"/>
    <property type="evidence" value="ECO:0007669"/>
    <property type="project" value="UniProtKB-SubCell"/>
</dbReference>
<name>A0A4V4HA34_MUSBA</name>
<dbReference type="PANTHER" id="PTHR31734">
    <property type="entry name" value="AUXIN-RESPONSIVE PROTEIN IAA17"/>
    <property type="match status" value="1"/>
</dbReference>
<dbReference type="InterPro" id="IPR003311">
    <property type="entry name" value="AUX_IAA"/>
</dbReference>
<keyword evidence="7" id="KW-1185">Reference proteome</keyword>
<evidence type="ECO:0000256" key="2">
    <source>
        <dbReference type="ARBA" id="ARBA00011726"/>
    </source>
</evidence>
<keyword evidence="3" id="KW-0805">Transcription regulation</keyword>
<dbReference type="GO" id="GO:0006355">
    <property type="term" value="P:regulation of DNA-templated transcription"/>
    <property type="evidence" value="ECO:0007669"/>
    <property type="project" value="InterPro"/>
</dbReference>
<dbReference type="Proteomes" id="UP000317650">
    <property type="component" value="Chromosome 4"/>
</dbReference>
<comment type="caution">
    <text evidence="6">The sequence shown here is derived from an EMBL/GenBank/DDBJ whole genome shotgun (WGS) entry which is preliminary data.</text>
</comment>
<evidence type="ECO:0000256" key="3">
    <source>
        <dbReference type="RuleBase" id="RU004549"/>
    </source>
</evidence>
<feature type="region of interest" description="Disordered" evidence="4">
    <location>
        <begin position="1"/>
        <end position="33"/>
    </location>
</feature>
<organism evidence="6 7">
    <name type="scientific">Musa balbisiana</name>
    <name type="common">Banana</name>
    <dbReference type="NCBI Taxonomy" id="52838"/>
    <lineage>
        <taxon>Eukaryota</taxon>
        <taxon>Viridiplantae</taxon>
        <taxon>Streptophyta</taxon>
        <taxon>Embryophyta</taxon>
        <taxon>Tracheophyta</taxon>
        <taxon>Spermatophyta</taxon>
        <taxon>Magnoliopsida</taxon>
        <taxon>Liliopsida</taxon>
        <taxon>Zingiberales</taxon>
        <taxon>Musaceae</taxon>
        <taxon>Musa</taxon>
    </lineage>
</organism>
<evidence type="ECO:0000313" key="7">
    <source>
        <dbReference type="Proteomes" id="UP000317650"/>
    </source>
</evidence>
<dbReference type="GO" id="GO:0009734">
    <property type="term" value="P:auxin-activated signaling pathway"/>
    <property type="evidence" value="ECO:0007669"/>
    <property type="project" value="UniProtKB-UniRule"/>
</dbReference>
<dbReference type="SUPFAM" id="SSF54277">
    <property type="entry name" value="CAD &amp; PB1 domains"/>
    <property type="match status" value="1"/>
</dbReference>
<keyword evidence="3" id="KW-0539">Nucleus</keyword>
<evidence type="ECO:0000256" key="1">
    <source>
        <dbReference type="ARBA" id="ARBA00002159"/>
    </source>
</evidence>
<feature type="domain" description="AUX/IAA" evidence="5">
    <location>
        <begin position="10"/>
        <end position="170"/>
    </location>
</feature>
<evidence type="ECO:0000313" key="6">
    <source>
        <dbReference type="EMBL" id="THU73945.1"/>
    </source>
</evidence>
<sequence length="213" mass="23361">MEDYSLGLEETELRLGLPGGGAGGGGGEGDATKNSCKRAFEETVDLKLKLQTTVDVEEVAAEKMKRSPSHKNVAASATDPERPPAPKAQVVGWPPVRSYRKNILAVQSEKASKEEGEKPGNTAAFVKVCMDGAPYLRKVDLKMYRSYQELSMALEKMFSSFTSGKCGCSLDTMRRSIQITRVDTSWSCLSGNHNVYERQCPCELQSFAPHMGW</sequence>
<keyword evidence="3" id="KW-0804">Transcription</keyword>
<dbReference type="InterPro" id="IPR033389">
    <property type="entry name" value="AUX/IAA_dom"/>
</dbReference>
<dbReference type="AlphaFoldDB" id="A0A4V4HA34"/>
<evidence type="ECO:0000256" key="4">
    <source>
        <dbReference type="SAM" id="MobiDB-lite"/>
    </source>
</evidence>
<gene>
    <name evidence="6" type="ORF">C4D60_Mb04t28190</name>
</gene>